<evidence type="ECO:0000256" key="2">
    <source>
        <dbReference type="SAM" id="Phobius"/>
    </source>
</evidence>
<name>A0A1Q9E4E1_SYMMI</name>
<keyword evidence="2" id="KW-1133">Transmembrane helix</keyword>
<feature type="transmembrane region" description="Helical" evidence="2">
    <location>
        <begin position="79"/>
        <end position="95"/>
    </location>
</feature>
<keyword evidence="1" id="KW-0175">Coiled coil</keyword>
<dbReference type="EMBL" id="LSRX01000268">
    <property type="protein sequence ID" value="OLQ02285.1"/>
    <property type="molecule type" value="Genomic_DNA"/>
</dbReference>
<dbReference type="OrthoDB" id="10371087at2759"/>
<accession>A0A1Q9E4E1</accession>
<reference evidence="3 4" key="1">
    <citation type="submission" date="2016-02" db="EMBL/GenBank/DDBJ databases">
        <title>Genome analysis of coral dinoflagellate symbionts highlights evolutionary adaptations to a symbiotic lifestyle.</title>
        <authorList>
            <person name="Aranda M."/>
            <person name="Li Y."/>
            <person name="Liew Y.J."/>
            <person name="Baumgarten S."/>
            <person name="Simakov O."/>
            <person name="Wilson M."/>
            <person name="Piel J."/>
            <person name="Ashoor H."/>
            <person name="Bougouffa S."/>
            <person name="Bajic V.B."/>
            <person name="Ryu T."/>
            <person name="Ravasi T."/>
            <person name="Bayer T."/>
            <person name="Micklem G."/>
            <person name="Kim H."/>
            <person name="Bhak J."/>
            <person name="Lajeunesse T.C."/>
            <person name="Voolstra C.R."/>
        </authorList>
    </citation>
    <scope>NUCLEOTIDE SEQUENCE [LARGE SCALE GENOMIC DNA]</scope>
    <source>
        <strain evidence="3 4">CCMP2467</strain>
    </source>
</reference>
<feature type="transmembrane region" description="Helical" evidence="2">
    <location>
        <begin position="44"/>
        <end position="67"/>
    </location>
</feature>
<keyword evidence="2" id="KW-0472">Membrane</keyword>
<keyword evidence="2" id="KW-0812">Transmembrane</keyword>
<sequence>MEMQASERFKEMKAIEEERRQQETLARQESRRFVEIEEEKCDSAVASSLLAVCFLAGSIALVSLRFVRLYGPHVLPPRLLNAVPLATVAFLVSFTRCSRLWVPVLVLGCLVDIIEVFPASWGAPVFLLVFTVRATLRWVDFVRLCRTHARWREEDAQEAAVLAQEWRAAQLAYKGAQAKLAEAQSNAAKARQDVEAVQRDGASLGSAARAGLHFVGRWFGGSSVRAIE</sequence>
<proteinExistence type="predicted"/>
<evidence type="ECO:0000256" key="1">
    <source>
        <dbReference type="SAM" id="Coils"/>
    </source>
</evidence>
<dbReference type="Proteomes" id="UP000186817">
    <property type="component" value="Unassembled WGS sequence"/>
</dbReference>
<keyword evidence="4" id="KW-1185">Reference proteome</keyword>
<organism evidence="3 4">
    <name type="scientific">Symbiodinium microadriaticum</name>
    <name type="common">Dinoflagellate</name>
    <name type="synonym">Zooxanthella microadriatica</name>
    <dbReference type="NCBI Taxonomy" id="2951"/>
    <lineage>
        <taxon>Eukaryota</taxon>
        <taxon>Sar</taxon>
        <taxon>Alveolata</taxon>
        <taxon>Dinophyceae</taxon>
        <taxon>Suessiales</taxon>
        <taxon>Symbiodiniaceae</taxon>
        <taxon>Symbiodinium</taxon>
    </lineage>
</organism>
<comment type="caution">
    <text evidence="3">The sequence shown here is derived from an EMBL/GenBank/DDBJ whole genome shotgun (WGS) entry which is preliminary data.</text>
</comment>
<evidence type="ECO:0000313" key="3">
    <source>
        <dbReference type="EMBL" id="OLQ02285.1"/>
    </source>
</evidence>
<gene>
    <name evidence="3" type="ORF">AK812_SmicGene14899</name>
</gene>
<feature type="transmembrane region" description="Helical" evidence="2">
    <location>
        <begin position="101"/>
        <end position="130"/>
    </location>
</feature>
<feature type="coiled-coil region" evidence="1">
    <location>
        <begin position="173"/>
        <end position="200"/>
    </location>
</feature>
<evidence type="ECO:0000313" key="4">
    <source>
        <dbReference type="Proteomes" id="UP000186817"/>
    </source>
</evidence>
<dbReference type="AlphaFoldDB" id="A0A1Q9E4E1"/>
<protein>
    <submittedName>
        <fullName evidence="3">Uncharacterized protein</fullName>
    </submittedName>
</protein>